<dbReference type="KEGG" id="ark:D6B99_13585"/>
<dbReference type="Gene3D" id="3.10.450.50">
    <property type="match status" value="1"/>
</dbReference>
<dbReference type="AlphaFoldDB" id="A0A386HSV4"/>
<dbReference type="Proteomes" id="UP000266118">
    <property type="component" value="Chromosome"/>
</dbReference>
<evidence type="ECO:0000313" key="2">
    <source>
        <dbReference type="EMBL" id="AYD48541.1"/>
    </source>
</evidence>
<proteinExistence type="predicted"/>
<evidence type="ECO:0000313" key="3">
    <source>
        <dbReference type="Proteomes" id="UP000266118"/>
    </source>
</evidence>
<keyword evidence="3" id="KW-1185">Reference proteome</keyword>
<dbReference type="RefSeq" id="WP_119989395.1">
    <property type="nucleotide sequence ID" value="NZ_CP032489.1"/>
</dbReference>
<dbReference type="EMBL" id="CP032489">
    <property type="protein sequence ID" value="AYD48541.1"/>
    <property type="molecule type" value="Genomic_DNA"/>
</dbReference>
<feature type="signal peptide" evidence="1">
    <location>
        <begin position="1"/>
        <end position="21"/>
    </location>
</feature>
<sequence>MKKILFILTGMFMLMGFVASSSGVKDIISALKKGDATEVSKHFDSFVDIKLPNKEEVKNVSKNQATVTLKDFYSEQNISGFELISQREMGGTGYLAGKLKSDSHEYNITLMVKTKNNDTSIVSVRIN</sequence>
<keyword evidence="1" id="KW-0732">Signal</keyword>
<protein>
    <submittedName>
        <fullName evidence="2">DUF4783 domain-containing protein</fullName>
    </submittedName>
</protein>
<feature type="chain" id="PRO_5017370256" evidence="1">
    <location>
        <begin position="22"/>
        <end position="127"/>
    </location>
</feature>
<dbReference type="InterPro" id="IPR031977">
    <property type="entry name" value="DUF4783"/>
</dbReference>
<dbReference type="OrthoDB" id="1524766at2"/>
<dbReference type="Pfam" id="PF16022">
    <property type="entry name" value="DUF4783"/>
    <property type="match status" value="1"/>
</dbReference>
<evidence type="ECO:0000256" key="1">
    <source>
        <dbReference type="SAM" id="SignalP"/>
    </source>
</evidence>
<reference evidence="2 3" key="1">
    <citation type="submission" date="2018-09" db="EMBL/GenBank/DDBJ databases">
        <title>Arachidicoccus sp. nov., a bacterium isolated from soil.</title>
        <authorList>
            <person name="Weon H.-Y."/>
            <person name="Kwon S.-W."/>
            <person name="Lee S.A."/>
        </authorList>
    </citation>
    <scope>NUCLEOTIDE SEQUENCE [LARGE SCALE GENOMIC DNA]</scope>
    <source>
        <strain evidence="2 3">KIS59-12</strain>
    </source>
</reference>
<gene>
    <name evidence="2" type="ORF">D6B99_13585</name>
</gene>
<accession>A0A386HSV4</accession>
<organism evidence="2 3">
    <name type="scientific">Arachidicoccus soli</name>
    <dbReference type="NCBI Taxonomy" id="2341117"/>
    <lineage>
        <taxon>Bacteria</taxon>
        <taxon>Pseudomonadati</taxon>
        <taxon>Bacteroidota</taxon>
        <taxon>Chitinophagia</taxon>
        <taxon>Chitinophagales</taxon>
        <taxon>Chitinophagaceae</taxon>
        <taxon>Arachidicoccus</taxon>
    </lineage>
</organism>
<name>A0A386HSV4_9BACT</name>